<evidence type="ECO:0000256" key="1">
    <source>
        <dbReference type="ARBA" id="ARBA00006484"/>
    </source>
</evidence>
<protein>
    <submittedName>
        <fullName evidence="2">SDR family oxidoreductase</fullName>
    </submittedName>
</protein>
<dbReference type="PRINTS" id="PR00081">
    <property type="entry name" value="GDHRDH"/>
</dbReference>
<dbReference type="EMBL" id="CP078075">
    <property type="protein sequence ID" value="WDM44400.1"/>
    <property type="molecule type" value="Genomic_DNA"/>
</dbReference>
<dbReference type="PANTHER" id="PTHR42760:SF129">
    <property type="entry name" value="OXIDOREDUCTASE"/>
    <property type="match status" value="1"/>
</dbReference>
<accession>A0ABY7XQG7</accession>
<reference evidence="2 3" key="1">
    <citation type="submission" date="2021-06" db="EMBL/GenBank/DDBJ databases">
        <title>Genome-based taxonomic framework of Microbacterium strains isolated from marine environment, the description of four new species and reclassification of four preexisting species.</title>
        <authorList>
            <person name="Lee S.D."/>
            <person name="Kim S.-M."/>
            <person name="Byeon Y.-S."/>
            <person name="Yang H.L."/>
            <person name="Kim I.S."/>
        </authorList>
    </citation>
    <scope>NUCLEOTIDE SEQUENCE [LARGE SCALE GENOMIC DNA]</scope>
    <source>
        <strain evidence="2 3">KACC 14465</strain>
    </source>
</reference>
<name>A0ABY7XQG7_MICLT</name>
<dbReference type="Gene3D" id="3.40.50.720">
    <property type="entry name" value="NAD(P)-binding Rossmann-like Domain"/>
    <property type="match status" value="1"/>
</dbReference>
<dbReference type="CDD" id="cd05233">
    <property type="entry name" value="SDR_c"/>
    <property type="match status" value="1"/>
</dbReference>
<proteinExistence type="inferred from homology"/>
<evidence type="ECO:0000313" key="3">
    <source>
        <dbReference type="Proteomes" id="UP001215097"/>
    </source>
</evidence>
<dbReference type="PROSITE" id="PS00061">
    <property type="entry name" value="ADH_SHORT"/>
    <property type="match status" value="1"/>
</dbReference>
<dbReference type="InterPro" id="IPR002347">
    <property type="entry name" value="SDR_fam"/>
</dbReference>
<dbReference type="PANTHER" id="PTHR42760">
    <property type="entry name" value="SHORT-CHAIN DEHYDROGENASES/REDUCTASES FAMILY MEMBER"/>
    <property type="match status" value="1"/>
</dbReference>
<comment type="similarity">
    <text evidence="1">Belongs to the short-chain dehydrogenases/reductases (SDR) family.</text>
</comment>
<dbReference type="SUPFAM" id="SSF51735">
    <property type="entry name" value="NAD(P)-binding Rossmann-fold domains"/>
    <property type="match status" value="1"/>
</dbReference>
<sequence>MNDTLTGSGSPRLRGKTALITGAGAGIGRAVAERYAAEGARVIIADRDAEAAASVAAAIGAAARPEVIDISDEASVESGFAAAVAAGWSPDVVVANAGVQLFGQDARAGELDLDVWRRTIDINLTGTFLTVKHAVRAMLSSGGGSIILTGSPTGLNGEGQDFTAYSASKAGIHGLARTVAAAYAASGIRVNTVVPAYTETGLVSTISDDPDSRAAIIGRIPLGRAGSPKDIEGIMVFLASDDAAFATGSLFAVDGGMTSL</sequence>
<organism evidence="2 3">
    <name type="scientific">Microbacterium luteolum</name>
    <name type="common">Aureobacterium luteolum</name>
    <dbReference type="NCBI Taxonomy" id="69367"/>
    <lineage>
        <taxon>Bacteria</taxon>
        <taxon>Bacillati</taxon>
        <taxon>Actinomycetota</taxon>
        <taxon>Actinomycetes</taxon>
        <taxon>Micrococcales</taxon>
        <taxon>Microbacteriaceae</taxon>
        <taxon>Microbacterium</taxon>
    </lineage>
</organism>
<gene>
    <name evidence="2" type="ORF">KV395_14595</name>
</gene>
<keyword evidence="3" id="KW-1185">Reference proteome</keyword>
<dbReference type="InterPro" id="IPR036291">
    <property type="entry name" value="NAD(P)-bd_dom_sf"/>
</dbReference>
<dbReference type="Proteomes" id="UP001215097">
    <property type="component" value="Chromosome"/>
</dbReference>
<dbReference type="Pfam" id="PF13561">
    <property type="entry name" value="adh_short_C2"/>
    <property type="match status" value="1"/>
</dbReference>
<dbReference type="InterPro" id="IPR020904">
    <property type="entry name" value="Sc_DH/Rdtase_CS"/>
</dbReference>
<evidence type="ECO:0000313" key="2">
    <source>
        <dbReference type="EMBL" id="WDM44400.1"/>
    </source>
</evidence>
<dbReference type="RefSeq" id="WP_282214541.1">
    <property type="nucleotide sequence ID" value="NZ_BAAAUN010000001.1"/>
</dbReference>